<evidence type="ECO:0000313" key="3">
    <source>
        <dbReference type="Proteomes" id="UP000324800"/>
    </source>
</evidence>
<evidence type="ECO:0000256" key="1">
    <source>
        <dbReference type="SAM" id="MobiDB-lite"/>
    </source>
</evidence>
<feature type="compositionally biased region" description="Low complexity" evidence="1">
    <location>
        <begin position="1"/>
        <end position="14"/>
    </location>
</feature>
<accession>A0A5J4UJV3</accession>
<organism evidence="2 3">
    <name type="scientific">Streblomastix strix</name>
    <dbReference type="NCBI Taxonomy" id="222440"/>
    <lineage>
        <taxon>Eukaryota</taxon>
        <taxon>Metamonada</taxon>
        <taxon>Preaxostyla</taxon>
        <taxon>Oxymonadida</taxon>
        <taxon>Streblomastigidae</taxon>
        <taxon>Streblomastix</taxon>
    </lineage>
</organism>
<feature type="region of interest" description="Disordered" evidence="1">
    <location>
        <begin position="1"/>
        <end position="35"/>
    </location>
</feature>
<dbReference type="Proteomes" id="UP000324800">
    <property type="component" value="Unassembled WGS sequence"/>
</dbReference>
<comment type="caution">
    <text evidence="2">The sequence shown here is derived from an EMBL/GenBank/DDBJ whole genome shotgun (WGS) entry which is preliminary data.</text>
</comment>
<proteinExistence type="predicted"/>
<sequence>MSEQTQQSGSSQSTIADKLGYRSRTKPRNSDTDYYGNKGLVLPYEKYQTSLVSQIKDKQELINNNDYQRGKEQASKKRNELLAQSRQQSYAPLMDLIDKNKDIQFKIVWSNPLSFEEWRKHRKDIDKIKYTECKGVEEDINGINFPEFVVRDHNGFIRSTDGLRITVPIMRQRITKYFTENPSREDRDNTHYKVWKQEDKPADGYRHLIKKYLSPFLKKRGYTVAQVYSVIGRRIWKGVIAPWLLQYQDKSYYAQSFIEGDPTSLAIYIRN</sequence>
<dbReference type="AlphaFoldDB" id="A0A5J4UJV3"/>
<dbReference type="EMBL" id="SNRW01015616">
    <property type="protein sequence ID" value="KAA6370212.1"/>
    <property type="molecule type" value="Genomic_DNA"/>
</dbReference>
<reference evidence="2 3" key="1">
    <citation type="submission" date="2019-03" db="EMBL/GenBank/DDBJ databases">
        <title>Single cell metagenomics reveals metabolic interactions within the superorganism composed of flagellate Streblomastix strix and complex community of Bacteroidetes bacteria on its surface.</title>
        <authorList>
            <person name="Treitli S.C."/>
            <person name="Kolisko M."/>
            <person name="Husnik F."/>
            <person name="Keeling P."/>
            <person name="Hampl V."/>
        </authorList>
    </citation>
    <scope>NUCLEOTIDE SEQUENCE [LARGE SCALE GENOMIC DNA]</scope>
    <source>
        <strain evidence="2">ST1C</strain>
    </source>
</reference>
<gene>
    <name evidence="2" type="ORF">EZS28_034260</name>
</gene>
<name>A0A5J4UJV3_9EUKA</name>
<protein>
    <submittedName>
        <fullName evidence="2">Uncharacterized protein</fullName>
    </submittedName>
</protein>
<evidence type="ECO:0000313" key="2">
    <source>
        <dbReference type="EMBL" id="KAA6370212.1"/>
    </source>
</evidence>